<sequence length="83" mass="9554">MCFFKGNFNWGLLRKNQSPNKLCLLLSLTPLLILRDEVGGLFSRQIDHNVESVSVHHWELHQAVSGIICIAYEADVYKWKVNV</sequence>
<name>A0AAV6LWG8_9ROSI</name>
<evidence type="ECO:0000313" key="2">
    <source>
        <dbReference type="Proteomes" id="UP000685013"/>
    </source>
</evidence>
<dbReference type="Proteomes" id="UP000685013">
    <property type="component" value="Chromosome 20"/>
</dbReference>
<dbReference type="AlphaFoldDB" id="A0AAV6LWG8"/>
<dbReference type="EMBL" id="JAGKQH010000020">
    <property type="protein sequence ID" value="KAG6571184.1"/>
    <property type="molecule type" value="Genomic_DNA"/>
</dbReference>
<feature type="non-terminal residue" evidence="1">
    <location>
        <position position="1"/>
    </location>
</feature>
<protein>
    <submittedName>
        <fullName evidence="1">Uncharacterized protein</fullName>
    </submittedName>
</protein>
<reference evidence="1 2" key="1">
    <citation type="journal article" date="2021" name="Hortic Res">
        <title>The domestication of Cucurbita argyrosperma as revealed by the genome of its wild relative.</title>
        <authorList>
            <person name="Barrera-Redondo J."/>
            <person name="Sanchez-de la Vega G."/>
            <person name="Aguirre-Liguori J.A."/>
            <person name="Castellanos-Morales G."/>
            <person name="Gutierrez-Guerrero Y.T."/>
            <person name="Aguirre-Dugua X."/>
            <person name="Aguirre-Planter E."/>
            <person name="Tenaillon M.I."/>
            <person name="Lira-Saade R."/>
            <person name="Eguiarte L.E."/>
        </authorList>
    </citation>
    <scope>NUCLEOTIDE SEQUENCE [LARGE SCALE GENOMIC DNA]</scope>
    <source>
        <strain evidence="1">JBR-2021</strain>
    </source>
</reference>
<gene>
    <name evidence="1" type="ORF">SDJN03_30099</name>
</gene>
<proteinExistence type="predicted"/>
<evidence type="ECO:0000313" key="1">
    <source>
        <dbReference type="EMBL" id="KAG6571184.1"/>
    </source>
</evidence>
<accession>A0AAV6LWG8</accession>
<comment type="caution">
    <text evidence="1">The sequence shown here is derived from an EMBL/GenBank/DDBJ whole genome shotgun (WGS) entry which is preliminary data.</text>
</comment>
<keyword evidence="2" id="KW-1185">Reference proteome</keyword>
<organism evidence="1 2">
    <name type="scientific">Cucurbita argyrosperma subsp. sororia</name>
    <dbReference type="NCBI Taxonomy" id="37648"/>
    <lineage>
        <taxon>Eukaryota</taxon>
        <taxon>Viridiplantae</taxon>
        <taxon>Streptophyta</taxon>
        <taxon>Embryophyta</taxon>
        <taxon>Tracheophyta</taxon>
        <taxon>Spermatophyta</taxon>
        <taxon>Magnoliopsida</taxon>
        <taxon>eudicotyledons</taxon>
        <taxon>Gunneridae</taxon>
        <taxon>Pentapetalae</taxon>
        <taxon>rosids</taxon>
        <taxon>fabids</taxon>
        <taxon>Cucurbitales</taxon>
        <taxon>Cucurbitaceae</taxon>
        <taxon>Cucurbiteae</taxon>
        <taxon>Cucurbita</taxon>
    </lineage>
</organism>